<dbReference type="Pfam" id="PF11823">
    <property type="entry name" value="Se_S_carrier"/>
    <property type="match status" value="1"/>
</dbReference>
<evidence type="ECO:0000313" key="3">
    <source>
        <dbReference type="Proteomes" id="UP000260943"/>
    </source>
</evidence>
<organism evidence="2 3">
    <name type="scientific">Collinsella tanakaei</name>
    <dbReference type="NCBI Taxonomy" id="626935"/>
    <lineage>
        <taxon>Bacteria</taxon>
        <taxon>Bacillati</taxon>
        <taxon>Actinomycetota</taxon>
        <taxon>Coriobacteriia</taxon>
        <taxon>Coriobacteriales</taxon>
        <taxon>Coriobacteriaceae</taxon>
        <taxon>Collinsella</taxon>
    </lineage>
</organism>
<evidence type="ECO:0000313" key="2">
    <source>
        <dbReference type="EMBL" id="RGL12222.1"/>
    </source>
</evidence>
<sequence>MRARPCCVATFHSTHDAIHAERACTERGVSGRLIPLPVQINADCGLAWRMEPSERPTFERAMRDEGIDAGYVDLML</sequence>
<comment type="caution">
    <text evidence="2">The sequence shown here is derived from an EMBL/GenBank/DDBJ whole genome shotgun (WGS) entry which is preliminary data.</text>
</comment>
<proteinExistence type="predicted"/>
<dbReference type="EMBL" id="QSRJ01000001">
    <property type="protein sequence ID" value="RGL12222.1"/>
    <property type="molecule type" value="Genomic_DNA"/>
</dbReference>
<dbReference type="RefSeq" id="WP_117678747.1">
    <property type="nucleotide sequence ID" value="NZ_JAQCWE010000006.1"/>
</dbReference>
<accession>A0A3E4QYE3</accession>
<reference evidence="2 3" key="1">
    <citation type="submission" date="2018-08" db="EMBL/GenBank/DDBJ databases">
        <title>A genome reference for cultivated species of the human gut microbiota.</title>
        <authorList>
            <person name="Zou Y."/>
            <person name="Xue W."/>
            <person name="Luo G."/>
        </authorList>
    </citation>
    <scope>NUCLEOTIDE SEQUENCE [LARGE SCALE GENOMIC DNA]</scope>
    <source>
        <strain evidence="2 3">TF08-14</strain>
    </source>
</reference>
<evidence type="ECO:0000259" key="1">
    <source>
        <dbReference type="Pfam" id="PF11823"/>
    </source>
</evidence>
<gene>
    <name evidence="2" type="ORF">DXC81_00730</name>
</gene>
<protein>
    <submittedName>
        <fullName evidence="2">DUF3343 domain-containing protein</fullName>
    </submittedName>
</protein>
<name>A0A3E4QYE3_9ACTN</name>
<dbReference type="Proteomes" id="UP000260943">
    <property type="component" value="Unassembled WGS sequence"/>
</dbReference>
<feature type="domain" description="Putative Se/S carrier protein-like" evidence="1">
    <location>
        <begin position="7"/>
        <end position="68"/>
    </location>
</feature>
<dbReference type="InterPro" id="IPR021778">
    <property type="entry name" value="Se/S_carrier-like"/>
</dbReference>
<dbReference type="AlphaFoldDB" id="A0A3E4QYE3"/>